<dbReference type="EMBL" id="CAEKDK010000006">
    <property type="protein sequence ID" value="CAB4283026.1"/>
    <property type="molecule type" value="Genomic_DNA"/>
</dbReference>
<accession>A0A6J5V249</accession>
<dbReference type="AlphaFoldDB" id="A0A6J5V249"/>
<gene>
    <name evidence="1" type="ORF">CURHAP_LOCUS36865</name>
</gene>
<proteinExistence type="predicted"/>
<dbReference type="Proteomes" id="UP000507222">
    <property type="component" value="Unassembled WGS sequence"/>
</dbReference>
<sequence length="81" mass="9317">MEIAATADATVGPTRLYCCIRVWVGWAAYMVEPQIITPFGWPKLQKRRTLKAIRPVAEQKLLNQIKYKKFGLNIELKEGRV</sequence>
<evidence type="ECO:0000313" key="2">
    <source>
        <dbReference type="Proteomes" id="UP000507222"/>
    </source>
</evidence>
<name>A0A6J5V249_PRUAR</name>
<reference evidence="1 2" key="1">
    <citation type="submission" date="2020-05" db="EMBL/GenBank/DDBJ databases">
        <authorList>
            <person name="Campoy J."/>
            <person name="Schneeberger K."/>
            <person name="Spophaly S."/>
        </authorList>
    </citation>
    <scope>NUCLEOTIDE SEQUENCE [LARGE SCALE GENOMIC DNA]</scope>
    <source>
        <strain evidence="1">PruArmRojPasFocal</strain>
    </source>
</reference>
<evidence type="ECO:0000313" key="1">
    <source>
        <dbReference type="EMBL" id="CAB4283026.1"/>
    </source>
</evidence>
<protein>
    <submittedName>
        <fullName evidence="1">Uncharacterized protein</fullName>
    </submittedName>
</protein>
<organism evidence="1 2">
    <name type="scientific">Prunus armeniaca</name>
    <name type="common">Apricot</name>
    <name type="synonym">Armeniaca vulgaris</name>
    <dbReference type="NCBI Taxonomy" id="36596"/>
    <lineage>
        <taxon>Eukaryota</taxon>
        <taxon>Viridiplantae</taxon>
        <taxon>Streptophyta</taxon>
        <taxon>Embryophyta</taxon>
        <taxon>Tracheophyta</taxon>
        <taxon>Spermatophyta</taxon>
        <taxon>Magnoliopsida</taxon>
        <taxon>eudicotyledons</taxon>
        <taxon>Gunneridae</taxon>
        <taxon>Pentapetalae</taxon>
        <taxon>rosids</taxon>
        <taxon>fabids</taxon>
        <taxon>Rosales</taxon>
        <taxon>Rosaceae</taxon>
        <taxon>Amygdaloideae</taxon>
        <taxon>Amygdaleae</taxon>
        <taxon>Prunus</taxon>
    </lineage>
</organism>